<evidence type="ECO:0000256" key="5">
    <source>
        <dbReference type="ARBA" id="ARBA00023002"/>
    </source>
</evidence>
<keyword evidence="6" id="KW-0443">Lipid metabolism</keyword>
<dbReference type="STRING" id="35806.A6024_08955"/>
<proteinExistence type="inferred from homology"/>
<sequence>MFSLAGQKALVVGVANDQSIAWGCAKALRAQGADLAVTYLNAKAETFVRPLAEELGAEIIAPLDVSVPGALEAVFAEIEGHWGRLDTLLHSIAYCPREDLHGRVVDCSAEGFAVAMDVSVHSFLRMIRLAEPLMPRGGTCMTVSFYGAERMVENYNVMGPVKAALESVVRYAAAELGAKGISVHALSPGPLRTRAASGIADFDEMLNAAAERAPTHMLASIEDVGAYAAFLASREARNLTGGVHQIDGGYSITA</sequence>
<evidence type="ECO:0000313" key="11">
    <source>
        <dbReference type="EMBL" id="PZQ47781.1"/>
    </source>
</evidence>
<feature type="binding site" evidence="10">
    <location>
        <begin position="19"/>
        <end position="20"/>
    </location>
    <ligand>
        <name>NAD(+)</name>
        <dbReference type="ChEBI" id="CHEBI:57540"/>
    </ligand>
</feature>
<gene>
    <name evidence="11" type="ORF">DI556_16345</name>
</gene>
<keyword evidence="5 9" id="KW-0560">Oxidoreductase</keyword>
<protein>
    <recommendedName>
        <fullName evidence="9">Enoyl-[acyl-carrier-protein] reductase [NADH]</fullName>
        <ecNumber evidence="9">1.3.1.9</ecNumber>
    </recommendedName>
</protein>
<evidence type="ECO:0000256" key="2">
    <source>
        <dbReference type="ARBA" id="ARBA00009233"/>
    </source>
</evidence>
<dbReference type="NCBIfam" id="NF005717">
    <property type="entry name" value="PRK07533.1"/>
    <property type="match status" value="1"/>
</dbReference>
<evidence type="ECO:0000256" key="8">
    <source>
        <dbReference type="ARBA" id="ARBA00048572"/>
    </source>
</evidence>
<evidence type="ECO:0000256" key="4">
    <source>
        <dbReference type="ARBA" id="ARBA00022832"/>
    </source>
</evidence>
<dbReference type="UniPathway" id="UPA00094"/>
<evidence type="ECO:0000256" key="10">
    <source>
        <dbReference type="PIRSR" id="PIRSR000094-3"/>
    </source>
</evidence>
<reference evidence="11 12" key="1">
    <citation type="submission" date="2017-08" db="EMBL/GenBank/DDBJ databases">
        <title>Infants hospitalized years apart are colonized by the same room-sourced microbial strains.</title>
        <authorList>
            <person name="Brooks B."/>
            <person name="Olm M.R."/>
            <person name="Firek B.A."/>
            <person name="Baker R."/>
            <person name="Thomas B.C."/>
            <person name="Morowitz M.J."/>
            <person name="Banfield J.F."/>
        </authorList>
    </citation>
    <scope>NUCLEOTIDE SEQUENCE [LARGE SCALE GENOMIC DNA]</scope>
    <source>
        <strain evidence="11">S2_005_002_R2_34</strain>
    </source>
</reference>
<dbReference type="SUPFAM" id="SSF51735">
    <property type="entry name" value="NAD(P)-binding Rossmann-fold domains"/>
    <property type="match status" value="1"/>
</dbReference>
<keyword evidence="7 9" id="KW-0275">Fatty acid biosynthesis</keyword>
<comment type="caution">
    <text evidence="11">The sequence shown here is derived from an EMBL/GenBank/DDBJ whole genome shotgun (WGS) entry which is preliminary data.</text>
</comment>
<keyword evidence="9 10" id="KW-0520">NAD</keyword>
<evidence type="ECO:0000256" key="9">
    <source>
        <dbReference type="PIRNR" id="PIRNR000094"/>
    </source>
</evidence>
<dbReference type="InterPro" id="IPR014358">
    <property type="entry name" value="Enoyl-ACP_Rdtase_NADH"/>
</dbReference>
<dbReference type="InterPro" id="IPR036291">
    <property type="entry name" value="NAD(P)-bd_dom_sf"/>
</dbReference>
<feature type="binding site" evidence="10">
    <location>
        <position position="162"/>
    </location>
    <ligand>
        <name>NAD(+)</name>
        <dbReference type="ChEBI" id="CHEBI:57540"/>
    </ligand>
</feature>
<dbReference type="Gene3D" id="3.40.50.720">
    <property type="entry name" value="NAD(P)-binding Rossmann-like Domain"/>
    <property type="match status" value="1"/>
</dbReference>
<comment type="pathway">
    <text evidence="1">Lipid metabolism; fatty acid biosynthesis.</text>
</comment>
<keyword evidence="3 9" id="KW-0444">Lipid biosynthesis</keyword>
<evidence type="ECO:0000313" key="12">
    <source>
        <dbReference type="Proteomes" id="UP000249185"/>
    </source>
</evidence>
<dbReference type="GO" id="GO:0006633">
    <property type="term" value="P:fatty acid biosynthetic process"/>
    <property type="evidence" value="ECO:0007669"/>
    <property type="project" value="UniProtKB-UniPathway"/>
</dbReference>
<evidence type="ECO:0000256" key="1">
    <source>
        <dbReference type="ARBA" id="ARBA00005194"/>
    </source>
</evidence>
<feature type="binding site" evidence="10">
    <location>
        <position position="13"/>
    </location>
    <ligand>
        <name>NAD(+)</name>
        <dbReference type="ChEBI" id="CHEBI:57540"/>
    </ligand>
</feature>
<organism evidence="11 12">
    <name type="scientific">Rhodovulum sulfidophilum</name>
    <name type="common">Rhodobacter sulfidophilus</name>
    <dbReference type="NCBI Taxonomy" id="35806"/>
    <lineage>
        <taxon>Bacteria</taxon>
        <taxon>Pseudomonadati</taxon>
        <taxon>Pseudomonadota</taxon>
        <taxon>Alphaproteobacteria</taxon>
        <taxon>Rhodobacterales</taxon>
        <taxon>Paracoccaceae</taxon>
        <taxon>Rhodovulum</taxon>
    </lineage>
</organism>
<comment type="catalytic activity">
    <reaction evidence="8 9">
        <text>a 2,3-saturated acyl-[ACP] + NAD(+) = a (2E)-enoyl-[ACP] + NADH + H(+)</text>
        <dbReference type="Rhea" id="RHEA:10240"/>
        <dbReference type="Rhea" id="RHEA-COMP:9925"/>
        <dbReference type="Rhea" id="RHEA-COMP:9926"/>
        <dbReference type="ChEBI" id="CHEBI:15378"/>
        <dbReference type="ChEBI" id="CHEBI:57540"/>
        <dbReference type="ChEBI" id="CHEBI:57945"/>
        <dbReference type="ChEBI" id="CHEBI:78784"/>
        <dbReference type="ChEBI" id="CHEBI:78785"/>
        <dbReference type="EC" id="1.3.1.9"/>
    </reaction>
</comment>
<dbReference type="InterPro" id="IPR002347">
    <property type="entry name" value="SDR_fam"/>
</dbReference>
<dbReference type="PRINTS" id="PR00081">
    <property type="entry name" value="GDHRDH"/>
</dbReference>
<dbReference type="PANTHER" id="PTHR43159">
    <property type="entry name" value="ENOYL-[ACYL-CARRIER-PROTEIN] REDUCTASE"/>
    <property type="match status" value="1"/>
</dbReference>
<dbReference type="EC" id="1.3.1.9" evidence="9"/>
<feature type="binding site" evidence="10">
    <location>
        <position position="92"/>
    </location>
    <ligand>
        <name>NAD(+)</name>
        <dbReference type="ChEBI" id="CHEBI:57540"/>
    </ligand>
</feature>
<dbReference type="GO" id="GO:0004318">
    <property type="term" value="F:enoyl-[acyl-carrier-protein] reductase (NADH) activity"/>
    <property type="evidence" value="ECO:0007669"/>
    <property type="project" value="UniProtKB-EC"/>
</dbReference>
<evidence type="ECO:0000256" key="7">
    <source>
        <dbReference type="ARBA" id="ARBA00023160"/>
    </source>
</evidence>
<dbReference type="Pfam" id="PF13561">
    <property type="entry name" value="adh_short_C2"/>
    <property type="match status" value="1"/>
</dbReference>
<accession>A0A2W5N2Q0</accession>
<evidence type="ECO:0000256" key="6">
    <source>
        <dbReference type="ARBA" id="ARBA00023098"/>
    </source>
</evidence>
<dbReference type="AlphaFoldDB" id="A0A2W5N2Q0"/>
<keyword evidence="4" id="KW-0276">Fatty acid metabolism</keyword>
<evidence type="ECO:0000256" key="3">
    <source>
        <dbReference type="ARBA" id="ARBA00022516"/>
    </source>
</evidence>
<dbReference type="EMBL" id="QFPW01000015">
    <property type="protein sequence ID" value="PZQ47781.1"/>
    <property type="molecule type" value="Genomic_DNA"/>
</dbReference>
<name>A0A2W5N2Q0_RHOSU</name>
<feature type="binding site" evidence="10">
    <location>
        <begin position="64"/>
        <end position="65"/>
    </location>
    <ligand>
        <name>NAD(+)</name>
        <dbReference type="ChEBI" id="CHEBI:57540"/>
    </ligand>
</feature>
<dbReference type="PIRSF" id="PIRSF000094">
    <property type="entry name" value="Enoyl-ACP_rdct"/>
    <property type="match status" value="1"/>
</dbReference>
<dbReference type="PANTHER" id="PTHR43159:SF2">
    <property type="entry name" value="ENOYL-[ACYL-CARRIER-PROTEIN] REDUCTASE [NADH], CHLOROPLASTIC"/>
    <property type="match status" value="1"/>
</dbReference>
<dbReference type="Proteomes" id="UP000249185">
    <property type="component" value="Unassembled WGS sequence"/>
</dbReference>
<comment type="similarity">
    <text evidence="2 9">Belongs to the short-chain dehydrogenases/reductases (SDR) family. FabI subfamily.</text>
</comment>